<name>A0A6J7X5N9_9CAUD</name>
<protein>
    <recommendedName>
        <fullName evidence="2">DUF932 domain-containing protein</fullName>
    </recommendedName>
</protein>
<accession>A0A6J7X5N9</accession>
<reference evidence="1" key="1">
    <citation type="submission" date="2020-05" db="EMBL/GenBank/DDBJ databases">
        <authorList>
            <person name="Chiriac C."/>
            <person name="Salcher M."/>
            <person name="Ghai R."/>
            <person name="Kavagutti S V."/>
        </authorList>
    </citation>
    <scope>NUCLEOTIDE SEQUENCE</scope>
</reference>
<dbReference type="EMBL" id="LR798360">
    <property type="protein sequence ID" value="CAB5226315.1"/>
    <property type="molecule type" value="Genomic_DNA"/>
</dbReference>
<proteinExistence type="predicted"/>
<evidence type="ECO:0000313" key="1">
    <source>
        <dbReference type="EMBL" id="CAB5226315.1"/>
    </source>
</evidence>
<sequence>MSTTTLDKFVAQSNNIRQTLQGYSLVPLDVENIEKKGNSFFYNGNQLRQESLKSLINVLGVKEQLVNEISDDSSQWAPLHNALSNIRKNKRVTAVLNNNDREINNIFDRSIKEECQVDLSNGLRYTEDYLKDNANNLELRDFYFDPTNISIAINFKNPDADIDVFGDGKDVWKSGFGMNFSLNKSQFYPYLLRLVCSNGMTAVHRMAQRFIDSADFTQKTFDTQVRKFLSGDVIREEVQMAGNRLRNHNASLREFNTARAIAVRVDKELGATMFNDQEIKRRYTDAGINLKGKGARWMATANSNVNAYDLFNNLTNVATHRVTDQDIALRMELNRLASDMFFTGPDFAAVAPDPFRSVAPANLEA</sequence>
<evidence type="ECO:0008006" key="2">
    <source>
        <dbReference type="Google" id="ProtNLM"/>
    </source>
</evidence>
<gene>
    <name evidence="1" type="ORF">UFOVP760_94</name>
</gene>
<organism evidence="1">
    <name type="scientific">uncultured Caudovirales phage</name>
    <dbReference type="NCBI Taxonomy" id="2100421"/>
    <lineage>
        <taxon>Viruses</taxon>
        <taxon>Duplodnaviria</taxon>
        <taxon>Heunggongvirae</taxon>
        <taxon>Uroviricota</taxon>
        <taxon>Caudoviricetes</taxon>
        <taxon>Peduoviridae</taxon>
        <taxon>Maltschvirus</taxon>
        <taxon>Maltschvirus maltsch</taxon>
    </lineage>
</organism>